<dbReference type="EMBL" id="LSMT01000938">
    <property type="protein sequence ID" value="PFX13588.1"/>
    <property type="molecule type" value="Genomic_DNA"/>
</dbReference>
<dbReference type="CDD" id="cd00054">
    <property type="entry name" value="EGF_CA"/>
    <property type="match status" value="1"/>
</dbReference>
<sequence length="237" mass="25429">MEKNAPPHVVVKSGRLIGSQASLQPHCNMEGFNAVGGKIDQSKARIGITANQQNECSSCDSRIGFGTGGLHDDSNTCENEATHQPDNGDKHIKAMGFHPYDLCQIGPLDVDECAAGTQECSKHAVCNNTEGSYNCSCKSGYSGDGRTWKAASPDGKVIDQGCSKPFGLVKVKCPYTKFHVNPLEACAGESFFAENGNGKPRLKRGHQYYLQIQGQLGRIVLPVRSQAVQLSKTSSKP</sequence>
<dbReference type="GO" id="GO:0005509">
    <property type="term" value="F:calcium ion binding"/>
    <property type="evidence" value="ECO:0007669"/>
    <property type="project" value="InterPro"/>
</dbReference>
<dbReference type="InterPro" id="IPR049883">
    <property type="entry name" value="NOTCH1_EGF-like"/>
</dbReference>
<keyword evidence="3" id="KW-0677">Repeat</keyword>
<evidence type="ECO:0000256" key="2">
    <source>
        <dbReference type="ARBA" id="ARBA00022729"/>
    </source>
</evidence>
<dbReference type="PROSITE" id="PS50026">
    <property type="entry name" value="EGF_3"/>
    <property type="match status" value="1"/>
</dbReference>
<keyword evidence="2" id="KW-0732">Signal</keyword>
<dbReference type="Pfam" id="PF07645">
    <property type="entry name" value="EGF_CA"/>
    <property type="match status" value="1"/>
</dbReference>
<dbReference type="InterPro" id="IPR051703">
    <property type="entry name" value="NF-kappa-B_Signaling_Reg"/>
</dbReference>
<dbReference type="PANTHER" id="PTHR46609">
    <property type="entry name" value="EXONUCLEASE, PHAGE-TYPE/RECB, C-TERMINAL DOMAIN-CONTAINING PROTEIN"/>
    <property type="match status" value="1"/>
</dbReference>
<dbReference type="SUPFAM" id="SSF52980">
    <property type="entry name" value="Restriction endonuclease-like"/>
    <property type="match status" value="1"/>
</dbReference>
<dbReference type="InterPro" id="IPR000152">
    <property type="entry name" value="EGF-type_Asp/Asn_hydroxyl_site"/>
</dbReference>
<protein>
    <submittedName>
        <fullName evidence="7">Sushi, von Willebrand factor type A, EGF and pentraxin domain-containing protein 1</fullName>
    </submittedName>
</protein>
<feature type="domain" description="EGF-like" evidence="6">
    <location>
        <begin position="109"/>
        <end position="147"/>
    </location>
</feature>
<keyword evidence="1 5" id="KW-0245">EGF-like domain</keyword>
<dbReference type="AlphaFoldDB" id="A0A2B4RB35"/>
<keyword evidence="4" id="KW-1015">Disulfide bond</keyword>
<dbReference type="InterPro" id="IPR011335">
    <property type="entry name" value="Restrct_endonuc-II-like"/>
</dbReference>
<evidence type="ECO:0000313" key="7">
    <source>
        <dbReference type="EMBL" id="PFX13588.1"/>
    </source>
</evidence>
<dbReference type="PANTHER" id="PTHR46609:SF8">
    <property type="entry name" value="YQAJ VIRAL RECOMBINASE DOMAIN-CONTAINING PROTEIN"/>
    <property type="match status" value="1"/>
</dbReference>
<evidence type="ECO:0000256" key="5">
    <source>
        <dbReference type="PROSITE-ProRule" id="PRU00076"/>
    </source>
</evidence>
<dbReference type="SMART" id="SM00179">
    <property type="entry name" value="EGF_CA"/>
    <property type="match status" value="1"/>
</dbReference>
<proteinExistence type="predicted"/>
<dbReference type="InterPro" id="IPR000742">
    <property type="entry name" value="EGF"/>
</dbReference>
<reference evidence="8" key="1">
    <citation type="journal article" date="2017" name="bioRxiv">
        <title>Comparative analysis of the genomes of Stylophora pistillata and Acropora digitifera provides evidence for extensive differences between species of corals.</title>
        <authorList>
            <person name="Voolstra C.R."/>
            <person name="Li Y."/>
            <person name="Liew Y.J."/>
            <person name="Baumgarten S."/>
            <person name="Zoccola D."/>
            <person name="Flot J.-F."/>
            <person name="Tambutte S."/>
            <person name="Allemand D."/>
            <person name="Aranda M."/>
        </authorList>
    </citation>
    <scope>NUCLEOTIDE SEQUENCE [LARGE SCALE GENOMIC DNA]</scope>
</reference>
<evidence type="ECO:0000256" key="4">
    <source>
        <dbReference type="ARBA" id="ARBA00023157"/>
    </source>
</evidence>
<dbReference type="InterPro" id="IPR018097">
    <property type="entry name" value="EGF_Ca-bd_CS"/>
</dbReference>
<dbReference type="FunFam" id="2.10.25.10:FF:000038">
    <property type="entry name" value="Fibrillin 2"/>
    <property type="match status" value="1"/>
</dbReference>
<evidence type="ECO:0000256" key="1">
    <source>
        <dbReference type="ARBA" id="ARBA00022536"/>
    </source>
</evidence>
<evidence type="ECO:0000313" key="8">
    <source>
        <dbReference type="Proteomes" id="UP000225706"/>
    </source>
</evidence>
<evidence type="ECO:0000259" key="6">
    <source>
        <dbReference type="PROSITE" id="PS50026"/>
    </source>
</evidence>
<dbReference type="PROSITE" id="PS00010">
    <property type="entry name" value="ASX_HYDROXYL"/>
    <property type="match status" value="1"/>
</dbReference>
<dbReference type="Proteomes" id="UP000225706">
    <property type="component" value="Unassembled WGS sequence"/>
</dbReference>
<comment type="caution">
    <text evidence="7">The sequence shown here is derived from an EMBL/GenBank/DDBJ whole genome shotgun (WGS) entry which is preliminary data.</text>
</comment>
<dbReference type="GO" id="GO:0006281">
    <property type="term" value="P:DNA repair"/>
    <property type="evidence" value="ECO:0007669"/>
    <property type="project" value="UniProtKB-ARBA"/>
</dbReference>
<organism evidence="7 8">
    <name type="scientific">Stylophora pistillata</name>
    <name type="common">Smooth cauliflower coral</name>
    <dbReference type="NCBI Taxonomy" id="50429"/>
    <lineage>
        <taxon>Eukaryota</taxon>
        <taxon>Metazoa</taxon>
        <taxon>Cnidaria</taxon>
        <taxon>Anthozoa</taxon>
        <taxon>Hexacorallia</taxon>
        <taxon>Scleractinia</taxon>
        <taxon>Astrocoeniina</taxon>
        <taxon>Pocilloporidae</taxon>
        <taxon>Stylophora</taxon>
    </lineage>
</organism>
<dbReference type="SUPFAM" id="SSF57196">
    <property type="entry name" value="EGF/Laminin"/>
    <property type="match status" value="1"/>
</dbReference>
<keyword evidence="8" id="KW-1185">Reference proteome</keyword>
<accession>A0A2B4RB35</accession>
<evidence type="ECO:0000256" key="3">
    <source>
        <dbReference type="ARBA" id="ARBA00022737"/>
    </source>
</evidence>
<dbReference type="PROSITE" id="PS01187">
    <property type="entry name" value="EGF_CA"/>
    <property type="match status" value="1"/>
</dbReference>
<dbReference type="InterPro" id="IPR001881">
    <property type="entry name" value="EGF-like_Ca-bd_dom"/>
</dbReference>
<name>A0A2B4RB35_STYPI</name>
<dbReference type="Gene3D" id="2.10.25.10">
    <property type="entry name" value="Laminin"/>
    <property type="match status" value="1"/>
</dbReference>
<gene>
    <name evidence="7" type="primary">Svep1</name>
    <name evidence="7" type="ORF">AWC38_SpisGene22316</name>
</gene>
<comment type="caution">
    <text evidence="5">Lacks conserved residue(s) required for the propagation of feature annotation.</text>
</comment>